<protein>
    <recommendedName>
        <fullName evidence="2">EthD domain-containing protein</fullName>
    </recommendedName>
</protein>
<accession>A0AA39YYH7</accession>
<dbReference type="Pfam" id="PF07110">
    <property type="entry name" value="EthD"/>
    <property type="match status" value="1"/>
</dbReference>
<keyword evidence="4" id="KW-1185">Reference proteome</keyword>
<evidence type="ECO:0000313" key="3">
    <source>
        <dbReference type="EMBL" id="KAK0660909.1"/>
    </source>
</evidence>
<dbReference type="EMBL" id="JAUJDW010000009">
    <property type="protein sequence ID" value="KAK0660909.1"/>
    <property type="molecule type" value="Genomic_DNA"/>
</dbReference>
<comment type="caution">
    <text evidence="3">The sequence shown here is derived from an EMBL/GenBank/DDBJ whole genome shotgun (WGS) entry which is preliminary data.</text>
</comment>
<organism evidence="3 4">
    <name type="scientific">Lasiodiplodia hormozganensis</name>
    <dbReference type="NCBI Taxonomy" id="869390"/>
    <lineage>
        <taxon>Eukaryota</taxon>
        <taxon>Fungi</taxon>
        <taxon>Dikarya</taxon>
        <taxon>Ascomycota</taxon>
        <taxon>Pezizomycotina</taxon>
        <taxon>Dothideomycetes</taxon>
        <taxon>Dothideomycetes incertae sedis</taxon>
        <taxon>Botryosphaeriales</taxon>
        <taxon>Botryosphaeriaceae</taxon>
        <taxon>Lasiodiplodia</taxon>
    </lineage>
</organism>
<comment type="similarity">
    <text evidence="1">Belongs to the tpcK family.</text>
</comment>
<proteinExistence type="inferred from homology"/>
<dbReference type="InterPro" id="IPR011008">
    <property type="entry name" value="Dimeric_a/b-barrel"/>
</dbReference>
<evidence type="ECO:0000313" key="4">
    <source>
        <dbReference type="Proteomes" id="UP001175001"/>
    </source>
</evidence>
<evidence type="ECO:0000259" key="2">
    <source>
        <dbReference type="Pfam" id="PF07110"/>
    </source>
</evidence>
<sequence length="292" mass="32314">MASQDTTTSRYPLIKQIAATRRKPDMTHKEFLDYHYQVHGSIADAPGDPNLKPYKYIQSHVFDSAFGARKPPTGGKAPPNANHPWVGRDDATELWFKDLDHMLHNFGSEHVRTTVGPDALHFADLGASINLMAFEKPLPLTTDLGEGAVKVDEAAGRHATTALYFVALPGGERDGAQAEKIITPLLREALEAETRQEVWKWVVNVGLTIPEFDPSSYFGGADLPKYALVYKIYLKDPAAIGAFRKAQKVFEKQEKIDVGNSFVLFTKEVLVASVADGFSFDKTHQPVFNDIS</sequence>
<name>A0AA39YYH7_9PEZI</name>
<dbReference type="GO" id="GO:0016491">
    <property type="term" value="F:oxidoreductase activity"/>
    <property type="evidence" value="ECO:0007669"/>
    <property type="project" value="InterPro"/>
</dbReference>
<dbReference type="AlphaFoldDB" id="A0AA39YYH7"/>
<dbReference type="SUPFAM" id="SSF54909">
    <property type="entry name" value="Dimeric alpha+beta barrel"/>
    <property type="match status" value="1"/>
</dbReference>
<dbReference type="Gene3D" id="3.30.70.100">
    <property type="match status" value="1"/>
</dbReference>
<gene>
    <name evidence="3" type="ORF">DIS24_g2901</name>
</gene>
<dbReference type="Proteomes" id="UP001175001">
    <property type="component" value="Unassembled WGS sequence"/>
</dbReference>
<evidence type="ECO:0000256" key="1">
    <source>
        <dbReference type="ARBA" id="ARBA00005986"/>
    </source>
</evidence>
<feature type="domain" description="EthD" evidence="2">
    <location>
        <begin position="23"/>
        <end position="125"/>
    </location>
</feature>
<dbReference type="InterPro" id="IPR009799">
    <property type="entry name" value="EthD_dom"/>
</dbReference>
<reference evidence="3" key="1">
    <citation type="submission" date="2023-06" db="EMBL/GenBank/DDBJ databases">
        <title>Multi-omics analyses reveal the molecular pathogenesis toolkit of Lasiodiplodia hormozganensis, a cross-kingdom pathogen.</title>
        <authorList>
            <person name="Felix C."/>
            <person name="Meneses R."/>
            <person name="Goncalves M.F.M."/>
            <person name="Tilleman L."/>
            <person name="Duarte A.S."/>
            <person name="Jorrin-Novo J.V."/>
            <person name="Van De Peer Y."/>
            <person name="Deforce D."/>
            <person name="Van Nieuwerburgh F."/>
            <person name="Esteves A.C."/>
            <person name="Alves A."/>
        </authorList>
    </citation>
    <scope>NUCLEOTIDE SEQUENCE</scope>
    <source>
        <strain evidence="3">CBS 339.90</strain>
    </source>
</reference>